<dbReference type="CDD" id="cd08054">
    <property type="entry name" value="gp6"/>
    <property type="match status" value="1"/>
</dbReference>
<dbReference type="OrthoDB" id="5654at2"/>
<comment type="caution">
    <text evidence="1">The sequence shown here is derived from an EMBL/GenBank/DDBJ whole genome shotgun (WGS) entry which is preliminary data.</text>
</comment>
<dbReference type="HOGENOM" id="CLU_085951_4_1_9"/>
<dbReference type="RefSeq" id="WP_021681420.1">
    <property type="nucleotide sequence ID" value="NZ_KI260345.1"/>
</dbReference>
<reference evidence="1 2" key="1">
    <citation type="submission" date="2013-07" db="EMBL/GenBank/DDBJ databases">
        <authorList>
            <person name="Weinstock G."/>
            <person name="Sodergren E."/>
            <person name="Wylie T."/>
            <person name="Fulton L."/>
            <person name="Fulton R."/>
            <person name="Fronick C."/>
            <person name="O'Laughlin M."/>
            <person name="Godfrey J."/>
            <person name="Miner T."/>
            <person name="Herter B."/>
            <person name="Appelbaum E."/>
            <person name="Cordes M."/>
            <person name="Lek S."/>
            <person name="Wollam A."/>
            <person name="Pepin K.H."/>
            <person name="Palsikar V.B."/>
            <person name="Mitreva M."/>
            <person name="Wilson R.K."/>
        </authorList>
    </citation>
    <scope>NUCLEOTIDE SEQUENCE [LARGE SCALE GENOMIC DNA]</scope>
    <source>
        <strain evidence="1 2">ATCC 27760</strain>
    </source>
</reference>
<evidence type="ECO:0000313" key="2">
    <source>
        <dbReference type="Proteomes" id="UP000016662"/>
    </source>
</evidence>
<accession>U2K771</accession>
<organism evidence="1 2">
    <name type="scientific">Ruminococcus callidus ATCC 27760</name>
    <dbReference type="NCBI Taxonomy" id="411473"/>
    <lineage>
        <taxon>Bacteria</taxon>
        <taxon>Bacillati</taxon>
        <taxon>Bacillota</taxon>
        <taxon>Clostridia</taxon>
        <taxon>Eubacteriales</taxon>
        <taxon>Oscillospiraceae</taxon>
        <taxon>Ruminococcus</taxon>
    </lineage>
</organism>
<dbReference type="Pfam" id="PF05135">
    <property type="entry name" value="Phage_connect_1"/>
    <property type="match status" value="1"/>
</dbReference>
<proteinExistence type="predicted"/>
<gene>
    <name evidence="1" type="ORF">RUMCAL_03192</name>
</gene>
<evidence type="ECO:0000313" key="1">
    <source>
        <dbReference type="EMBL" id="ERJ88102.1"/>
    </source>
</evidence>
<dbReference type="PATRIC" id="fig|411473.3.peg.2673"/>
<dbReference type="eggNOG" id="ENOG5032YBI">
    <property type="taxonomic scope" value="Bacteria"/>
</dbReference>
<dbReference type="InterPro" id="IPR006450">
    <property type="entry name" value="Phage_HK97_gp6-like"/>
</dbReference>
<dbReference type="AlphaFoldDB" id="U2K771"/>
<dbReference type="Proteomes" id="UP000016662">
    <property type="component" value="Unassembled WGS sequence"/>
</dbReference>
<dbReference type="InterPro" id="IPR021146">
    <property type="entry name" value="Phage_gp6-like_head-tail"/>
</dbReference>
<sequence>MITLKEAKNYLRVDYDEDDRLIQNLLLTAKNLVMDVGRMDEDAFARNEDTVRTAMLFALGYLYENRSNPDYQKLTLNLRSILFAQREGVM</sequence>
<dbReference type="NCBIfam" id="TIGR01560">
    <property type="entry name" value="put_DNA_pack"/>
    <property type="match status" value="1"/>
</dbReference>
<name>U2K771_9FIRM</name>
<keyword evidence="2" id="KW-1185">Reference proteome</keyword>
<dbReference type="STRING" id="411473.RUMCAL_03192"/>
<dbReference type="Gene3D" id="1.10.3230.30">
    <property type="entry name" value="Phage gp6-like head-tail connector protein"/>
    <property type="match status" value="1"/>
</dbReference>
<protein>
    <submittedName>
        <fullName evidence="1">Phage DNA packaging protein</fullName>
    </submittedName>
</protein>
<dbReference type="EMBL" id="AWVF01000417">
    <property type="protein sequence ID" value="ERJ88102.1"/>
    <property type="molecule type" value="Genomic_DNA"/>
</dbReference>